<evidence type="ECO:0000313" key="3">
    <source>
        <dbReference type="EMBL" id="KRX02221.1"/>
    </source>
</evidence>
<organism evidence="3 4">
    <name type="scientific">Pseudocohnilembus persalinus</name>
    <name type="common">Ciliate</name>
    <dbReference type="NCBI Taxonomy" id="266149"/>
    <lineage>
        <taxon>Eukaryota</taxon>
        <taxon>Sar</taxon>
        <taxon>Alveolata</taxon>
        <taxon>Ciliophora</taxon>
        <taxon>Intramacronucleata</taxon>
        <taxon>Oligohymenophorea</taxon>
        <taxon>Scuticociliatia</taxon>
        <taxon>Philasterida</taxon>
        <taxon>Pseudocohnilembidae</taxon>
        <taxon>Pseudocohnilembus</taxon>
    </lineage>
</organism>
<dbReference type="GO" id="GO:1904158">
    <property type="term" value="P:axonemal central apparatus assembly"/>
    <property type="evidence" value="ECO:0007669"/>
    <property type="project" value="TreeGrafter"/>
</dbReference>
<feature type="compositionally biased region" description="Low complexity" evidence="2">
    <location>
        <begin position="424"/>
        <end position="435"/>
    </location>
</feature>
<reference evidence="3 4" key="1">
    <citation type="journal article" date="2015" name="Sci. Rep.">
        <title>Genome of the facultative scuticociliatosis pathogen Pseudocohnilembus persalinus provides insight into its virulence through horizontal gene transfer.</title>
        <authorList>
            <person name="Xiong J."/>
            <person name="Wang G."/>
            <person name="Cheng J."/>
            <person name="Tian M."/>
            <person name="Pan X."/>
            <person name="Warren A."/>
            <person name="Jiang C."/>
            <person name="Yuan D."/>
            <person name="Miao W."/>
        </authorList>
    </citation>
    <scope>NUCLEOTIDE SEQUENCE [LARGE SCALE GENOMIC DNA]</scope>
    <source>
        <strain evidence="3">36N120E</strain>
    </source>
</reference>
<feature type="region of interest" description="Disordered" evidence="2">
    <location>
        <begin position="366"/>
        <end position="441"/>
    </location>
</feature>
<feature type="compositionally biased region" description="Basic and acidic residues" evidence="2">
    <location>
        <begin position="1011"/>
        <end position="1021"/>
    </location>
</feature>
<keyword evidence="4" id="KW-1185">Reference proteome</keyword>
<dbReference type="InterPro" id="IPR026173">
    <property type="entry name" value="SPAG17"/>
</dbReference>
<feature type="region of interest" description="Disordered" evidence="2">
    <location>
        <begin position="1966"/>
        <end position="1990"/>
    </location>
</feature>
<dbReference type="GO" id="GO:1990716">
    <property type="term" value="C:axonemal central apparatus"/>
    <property type="evidence" value="ECO:0007669"/>
    <property type="project" value="TreeGrafter"/>
</dbReference>
<accession>A0A0V0QIZ6</accession>
<dbReference type="OrthoDB" id="10257153at2759"/>
<feature type="compositionally biased region" description="Basic and acidic residues" evidence="2">
    <location>
        <begin position="124"/>
        <end position="159"/>
    </location>
</feature>
<protein>
    <submittedName>
        <fullName evidence="3">Uncharacterized protein</fullName>
    </submittedName>
</protein>
<proteinExistence type="predicted"/>
<evidence type="ECO:0000256" key="1">
    <source>
        <dbReference type="SAM" id="Coils"/>
    </source>
</evidence>
<sequence>MPPKKKQEEEIDISQLPEWFAINCVFKFESKKERADKLIKQISEKPLSFQKNISKNDVIQFATEKGIYVDPNTLTEKQKKDQKVSSFMESVNMELTPEVLAKAFIQFQQDLDIQGRKLKKQKIDELENPVEEKEDPKKAKKDSKKDAKKDAKKGGKQEVQEEEPEEPQEPEKEYKKAQDIIYFLLDLPENADELQGFSQQQAPIDIIVNIKQKVLTNTGDQDLSILDHKQNFEDDLKKRMDDFIENNGKEDEQNEEIQEQEEGEEEGEDDENRPKRHREIVTEEDETFIKQNKQFVQDFLSIRSKSDRNAGLRKTVYKELVWEIDPYNEEESLKIFLDNMIEEICQFSFDIQEYQKWLSERKQVPLQVKTAPPPPPEPVKQEEVPEEEEKPDDKKGKGGKAAKKDDKKGKKEEKKPVEEEKPAEAPQEPEQPVQQEQKEKKSVNEPYFFYNKTLQTVPLEQTGTGILLEAILDEIEAESQNQNTDEPINMKQKNEEEQINNILGNMNNYLNFMKQDELGSYKEREEYLSIANKSSEYQKIYDEVNEIQKQGLEAQTFNQKLVAIQEQEISDQLLYPGIDRNMMPEISAKSEALRKADKSQIYPFISCSEHEFERRQVITRFEEILKESEPERNWNLKDRVYVERHNQSTLKQSLHKALLFDPILVSKYNEKDDNLYLAMYYKNPPGRVLRQKWSAEWKVLPNLENWINFFKNSAGNNLKNDIFYDIDYQQIGNLHERTKYMFPTDNSIILGTKYQVAESQYFRYKVLKDDIIFGIKENPYELPEVFPKFWAIFDNNTRLVVETERIRDIKQEEEDAAQRIQKEEQFAKESQQKLMESMQELELQMENQKKAKKVSAKDQKLMEEKMEQEKAAIEAQIEKEKQELLQQLEEEKNAKLAANPPKTNFTFTLQNGLLVKFLTNGDVVQQLLAPQHKQLTKNFTEFVGPSSNIGNKPNSQIEVQRIISGKGSVIRYMKDGSIHVYYANGNTSYTQGKSFPWITTNNKGLRKSRSKNQERVEEQHDSINCAKRTDPQSGAKIIIREDETIFITYPEGNTYCKFQDGTEITTSPKQDLITVEHENYATIKVSLDFVKARTDTVIGMGSAYANVGVNNLFERSNNGRIVDTYLPDGTQVRGYVEKKELPGYEQFEINNVHLIYHENSSVLKVQENGEVVVISGKDRVALNENGQNEQIGKDIDYWLQFFSIAEERRAGVYTVDMNQKKLWTKDQQGNIFGLCSNGEIISKIAVSLDVNNEQQKELERPGTPDIQDGELFIEEDNKFLPQPEEIIPPRLFVINNNNTGFEILQEDQISNYKRLKEANLKDVRIIEEKNLKFENCDSFTYITRYKTIAEKKQKFINPILPRNLDVIPKTEEKKTEPEIKRFLFRNLLKFPEFTDEIRQENQENLEKYENWKKEQLKQQVSFGILEKSAEEKEKEFNIQLRILEARKRNFESEINTYDKMKSANGDQFLQRYSQIEKYLEDQNKNKLTPEEIQNIPEPEPQQEQDQEQLGSFEKSQMKLKSQRELQIKEHDNQLKYQESLKAQLKGVTRFTKTYWQTITGKDALEEIHRLNPPKDPMSLKAKLLVGSNNSQELSKTLNRDNNRNSQIMSMNQTQQSQNPRSENQYNQDYNASQLRNSQQGTQFGGSLSKKQMLQKQKEEQLLANINRPSVFTQREIDEEERNIIEAKKAYEYQNQKTMDYNVYGGKRNLETESKKVPCLLRTQPQSELNQKYIITDALTDNRLKLSSMHNRMYLKAPNIAELRQTGSHTALAKTLDKKYNLDDVENKKNLMITADLNDKLRRDLLITPISARFGVLKIGGQYQITINVKNEDLLAQRITIRQPENNRFIKVFMKQMGPIALGLTREVIVRVNAQEEIYGKVQDSFQIVSKHEIYTIPIYATIVDQEEFDRLDIESRETNKRPILKQTVQELRDQGASIISKQQENFMESQQSELLPKLPKFEKNYKIDPYQSMKKNKNKKKTDEQDELDV</sequence>
<name>A0A0V0QIZ6_PSEPJ</name>
<feature type="coiled-coil region" evidence="1">
    <location>
        <begin position="1394"/>
        <end position="1460"/>
    </location>
</feature>
<feature type="region of interest" description="Disordered" evidence="2">
    <location>
        <begin position="124"/>
        <end position="175"/>
    </location>
</feature>
<feature type="region of interest" description="Disordered" evidence="2">
    <location>
        <begin position="1000"/>
        <end position="1021"/>
    </location>
</feature>
<dbReference type="EMBL" id="LDAU01000156">
    <property type="protein sequence ID" value="KRX02221.1"/>
    <property type="molecule type" value="Genomic_DNA"/>
</dbReference>
<feature type="compositionally biased region" description="Acidic residues" evidence="2">
    <location>
        <begin position="252"/>
        <end position="271"/>
    </location>
</feature>
<comment type="caution">
    <text evidence="3">The sequence shown here is derived from an EMBL/GenBank/DDBJ whole genome shotgun (WGS) entry which is preliminary data.</text>
</comment>
<keyword evidence="1" id="KW-0175">Coiled coil</keyword>
<evidence type="ECO:0000313" key="4">
    <source>
        <dbReference type="Proteomes" id="UP000054937"/>
    </source>
</evidence>
<feature type="compositionally biased region" description="Basic and acidic residues" evidence="2">
    <location>
        <begin position="391"/>
        <end position="423"/>
    </location>
</feature>
<feature type="coiled-coil region" evidence="1">
    <location>
        <begin position="803"/>
        <end position="898"/>
    </location>
</feature>
<dbReference type="InParanoid" id="A0A0V0QIZ6"/>
<dbReference type="PANTHER" id="PTHR21963:SF1">
    <property type="entry name" value="SPERM-ASSOCIATED ANTIGEN 17"/>
    <property type="match status" value="1"/>
</dbReference>
<dbReference type="Proteomes" id="UP000054937">
    <property type="component" value="Unassembled WGS sequence"/>
</dbReference>
<dbReference type="PANTHER" id="PTHR21963">
    <property type="entry name" value="PF6"/>
    <property type="match status" value="1"/>
</dbReference>
<gene>
    <name evidence="3" type="ORF">PPERSA_04843</name>
</gene>
<feature type="region of interest" description="Disordered" evidence="2">
    <location>
        <begin position="246"/>
        <end position="275"/>
    </location>
</feature>
<dbReference type="OMA" id="FYDIDYQ"/>
<evidence type="ECO:0000256" key="2">
    <source>
        <dbReference type="SAM" id="MobiDB-lite"/>
    </source>
</evidence>